<organism evidence="2 3">
    <name type="scientific">Danionella cerebrum</name>
    <dbReference type="NCBI Taxonomy" id="2873325"/>
    <lineage>
        <taxon>Eukaryota</taxon>
        <taxon>Metazoa</taxon>
        <taxon>Chordata</taxon>
        <taxon>Craniata</taxon>
        <taxon>Vertebrata</taxon>
        <taxon>Euteleostomi</taxon>
        <taxon>Actinopterygii</taxon>
        <taxon>Neopterygii</taxon>
        <taxon>Teleostei</taxon>
        <taxon>Ostariophysi</taxon>
        <taxon>Cypriniformes</taxon>
        <taxon>Danionidae</taxon>
        <taxon>Danioninae</taxon>
        <taxon>Danionella</taxon>
    </lineage>
</organism>
<evidence type="ECO:0000256" key="1">
    <source>
        <dbReference type="SAM" id="Phobius"/>
    </source>
</evidence>
<proteinExistence type="predicted"/>
<evidence type="ECO:0000313" key="3">
    <source>
        <dbReference type="Proteomes" id="UP000316079"/>
    </source>
</evidence>
<keyword evidence="1" id="KW-0472">Membrane</keyword>
<dbReference type="EMBL" id="SRMA01025411">
    <property type="protein sequence ID" value="TRY94989.1"/>
    <property type="molecule type" value="Genomic_DNA"/>
</dbReference>
<comment type="caution">
    <text evidence="2">The sequence shown here is derived from an EMBL/GenBank/DDBJ whole genome shotgun (WGS) entry which is preliminary data.</text>
</comment>
<keyword evidence="1" id="KW-0812">Transmembrane</keyword>
<feature type="transmembrane region" description="Helical" evidence="1">
    <location>
        <begin position="38"/>
        <end position="58"/>
    </location>
</feature>
<dbReference type="Proteomes" id="UP000316079">
    <property type="component" value="Unassembled WGS sequence"/>
</dbReference>
<name>A0A553QYE3_9TELE</name>
<accession>A0A553QYE3</accession>
<dbReference type="AlphaFoldDB" id="A0A553QYE3"/>
<keyword evidence="1" id="KW-1133">Transmembrane helix</keyword>
<keyword evidence="3" id="KW-1185">Reference proteome</keyword>
<gene>
    <name evidence="2" type="ORF">DNTS_004661</name>
</gene>
<protein>
    <submittedName>
        <fullName evidence="2">Uncharacterized protein</fullName>
    </submittedName>
</protein>
<evidence type="ECO:0000313" key="2">
    <source>
        <dbReference type="EMBL" id="TRY94989.1"/>
    </source>
</evidence>
<reference evidence="2 3" key="1">
    <citation type="journal article" date="2019" name="Sci. Data">
        <title>Hybrid genome assembly and annotation of Danionella translucida.</title>
        <authorList>
            <person name="Kadobianskyi M."/>
            <person name="Schulze L."/>
            <person name="Schuelke M."/>
            <person name="Judkewitz B."/>
        </authorList>
    </citation>
    <scope>NUCLEOTIDE SEQUENCE [LARGE SCALE GENOMIC DNA]</scope>
    <source>
        <strain evidence="2 3">Bolton</strain>
    </source>
</reference>
<sequence length="73" mass="8349">FGHVVTLTPRDAFVFHGRSHRQSLNSSFKTRISEKQGIYIHIFVVYFVAAKQVYSAYAGGPEKRMFIRTPGPF</sequence>
<feature type="non-terminal residue" evidence="2">
    <location>
        <position position="1"/>
    </location>
</feature>